<dbReference type="OrthoDB" id="109066at2157"/>
<dbReference type="SUPFAM" id="SSF101898">
    <property type="entry name" value="NHL repeat"/>
    <property type="match status" value="1"/>
</dbReference>
<evidence type="ECO:0000313" key="2">
    <source>
        <dbReference type="Proteomes" id="UP000002408"/>
    </source>
</evidence>
<sequence precursor="true">MAPPMRSEYFLLILLILCGLVPVVSGAGAVGTGAAGQEYSANITLFRPASDSVPSTQVNAIINGLQGEVLLGTPLGLSSYDGTWSTRHIDRSNLSEGLLDNFVTALAYDSSGHLWIGYAGGIQIYDGRTYQLITDQQLLKSLQIRALQRWNDGMWIATGNSGLSRYYNETWTWYAPYSPGGPGFYEADSMTLDSAADTLLVGTLKEGLWAVSEANNTIVFTRIQNRDDPYGLLGHVRKDPLGGAYFFNETDVAHYSQAGGFTPVLSSGDFYGGPYIIDDVAAGPGGAVYVATENGIYVWQNGAVTRHLGTFEGFSSAAHNVKMVFVDARGRLWFSTMDVVGYYTGDISTAPPISVETMTPTPTPVLPTSIPTTGPVVTATPAPSPSFIDNIRTFLGGIFGFLPHSR</sequence>
<dbReference type="EMBL" id="CP000780">
    <property type="protein sequence ID" value="ABS55851.1"/>
    <property type="molecule type" value="Genomic_DNA"/>
</dbReference>
<accession>A7I7Z0</accession>
<organism evidence="1 2">
    <name type="scientific">Methanoregula boonei (strain DSM 21154 / JCM 14090 / 6A8)</name>
    <dbReference type="NCBI Taxonomy" id="456442"/>
    <lineage>
        <taxon>Archaea</taxon>
        <taxon>Methanobacteriati</taxon>
        <taxon>Methanobacteriota</taxon>
        <taxon>Stenosarchaea group</taxon>
        <taxon>Methanomicrobia</taxon>
        <taxon>Methanomicrobiales</taxon>
        <taxon>Methanoregulaceae</taxon>
        <taxon>Methanoregula</taxon>
    </lineage>
</organism>
<dbReference type="HOGENOM" id="CLU_053802_0_0_2"/>
<dbReference type="InterPro" id="IPR015943">
    <property type="entry name" value="WD40/YVTN_repeat-like_dom_sf"/>
</dbReference>
<dbReference type="AlphaFoldDB" id="A7I7Z0"/>
<dbReference type="RefSeq" id="WP_012106884.1">
    <property type="nucleotide sequence ID" value="NC_009712.1"/>
</dbReference>
<protein>
    <recommendedName>
        <fullName evidence="3">Two component regulator propeller domain protein</fullName>
    </recommendedName>
</protein>
<dbReference type="Gene3D" id="2.130.10.10">
    <property type="entry name" value="YVTN repeat-like/Quinoprotein amine dehydrogenase"/>
    <property type="match status" value="1"/>
</dbReference>
<evidence type="ECO:0000313" key="1">
    <source>
        <dbReference type="EMBL" id="ABS55851.1"/>
    </source>
</evidence>
<evidence type="ECO:0008006" key="3">
    <source>
        <dbReference type="Google" id="ProtNLM"/>
    </source>
</evidence>
<dbReference type="STRING" id="456442.Mboo_1333"/>
<dbReference type="GeneID" id="5411600"/>
<reference evidence="2" key="1">
    <citation type="journal article" date="2015" name="Microbiology">
        <title>Genome of Methanoregula boonei 6A8 reveals adaptations to oligotrophic peatland environments.</title>
        <authorList>
            <person name="Braeuer S."/>
            <person name="Cadillo-Quiroz H."/>
            <person name="Kyrpides N."/>
            <person name="Woyke T."/>
            <person name="Goodwin L."/>
            <person name="Detter C."/>
            <person name="Podell S."/>
            <person name="Yavitt J.B."/>
            <person name="Zinder S.H."/>
        </authorList>
    </citation>
    <scope>NUCLEOTIDE SEQUENCE [LARGE SCALE GENOMIC DNA]</scope>
    <source>
        <strain evidence="2">DSM 21154 / JCM 14090 / 6A8</strain>
    </source>
</reference>
<dbReference type="Proteomes" id="UP000002408">
    <property type="component" value="Chromosome"/>
</dbReference>
<dbReference type="eggNOG" id="arCOG08229">
    <property type="taxonomic scope" value="Archaea"/>
</dbReference>
<keyword evidence="2" id="KW-1185">Reference proteome</keyword>
<dbReference type="InterPro" id="IPR011110">
    <property type="entry name" value="Reg_prop"/>
</dbReference>
<proteinExistence type="predicted"/>
<dbReference type="Pfam" id="PF07494">
    <property type="entry name" value="Reg_prop"/>
    <property type="match status" value="1"/>
</dbReference>
<gene>
    <name evidence="1" type="ordered locus">Mboo_1333</name>
</gene>
<dbReference type="KEGG" id="mbn:Mboo_1333"/>
<name>A7I7Z0_METB6</name>